<evidence type="ECO:0000313" key="4">
    <source>
        <dbReference type="Proteomes" id="UP000271548"/>
    </source>
</evidence>
<name>A0A3A9Y4B8_9ACTN</name>
<dbReference type="EMBL" id="RAZT01000006">
    <property type="protein sequence ID" value="RKN32311.1"/>
    <property type="molecule type" value="Genomic_DNA"/>
</dbReference>
<dbReference type="OrthoDB" id="3402356at2"/>
<feature type="transmembrane region" description="Helical" evidence="1">
    <location>
        <begin position="88"/>
        <end position="118"/>
    </location>
</feature>
<dbReference type="EMBL" id="RAZS01000003">
    <property type="protein sequence ID" value="RKN20876.1"/>
    <property type="molecule type" value="Genomic_DNA"/>
</dbReference>
<sequence>MTSSVTLGALAAVLAVALLLLIRRPAAAQRLARLAALAITVLVAAALTPWTVQDSGPAASFLLGVPVLAATVPVLAERSGRRAEIADLVAAVVIGSWGLLLALGIGVAFLPVVLLYLLSATWSTAPRKQA</sequence>
<keyword evidence="4" id="KW-1185">Reference proteome</keyword>
<accession>A0A3A9Y4B8</accession>
<keyword evidence="1" id="KW-0812">Transmembrane</keyword>
<protein>
    <submittedName>
        <fullName evidence="3">Uncharacterized protein</fullName>
    </submittedName>
</protein>
<keyword evidence="1" id="KW-0472">Membrane</keyword>
<evidence type="ECO:0000313" key="3">
    <source>
        <dbReference type="EMBL" id="RKN32311.1"/>
    </source>
</evidence>
<evidence type="ECO:0000313" key="5">
    <source>
        <dbReference type="Proteomes" id="UP000275865"/>
    </source>
</evidence>
<dbReference type="AlphaFoldDB" id="A0A3A9Y4B8"/>
<evidence type="ECO:0000313" key="2">
    <source>
        <dbReference type="EMBL" id="RKN20876.1"/>
    </source>
</evidence>
<gene>
    <name evidence="3" type="ORF">D7044_13730</name>
    <name evidence="2" type="ORF">D7147_08630</name>
</gene>
<reference evidence="4 5" key="1">
    <citation type="submission" date="2018-09" db="EMBL/GenBank/DDBJ databases">
        <title>Micromonospora sp. nov. MS1-9, isolated from a root of Musa sp.</title>
        <authorList>
            <person name="Kuncharoen N."/>
            <person name="Kudo T."/>
            <person name="Ohkuma M."/>
            <person name="Yuki M."/>
            <person name="Tanasupawat S."/>
        </authorList>
    </citation>
    <scope>NUCLEOTIDE SEQUENCE [LARGE SCALE GENOMIC DNA]</scope>
    <source>
        <strain evidence="3 5">MS1-9</strain>
        <strain evidence="2 4">NGC1-4</strain>
    </source>
</reference>
<comment type="caution">
    <text evidence="3">The sequence shown here is derived from an EMBL/GenBank/DDBJ whole genome shotgun (WGS) entry which is preliminary data.</text>
</comment>
<proteinExistence type="predicted"/>
<organism evidence="3 5">
    <name type="scientific">Micromonospora musae</name>
    <dbReference type="NCBI Taxonomy" id="1894970"/>
    <lineage>
        <taxon>Bacteria</taxon>
        <taxon>Bacillati</taxon>
        <taxon>Actinomycetota</taxon>
        <taxon>Actinomycetes</taxon>
        <taxon>Micromonosporales</taxon>
        <taxon>Micromonosporaceae</taxon>
        <taxon>Micromonospora</taxon>
    </lineage>
</organism>
<evidence type="ECO:0000256" key="1">
    <source>
        <dbReference type="SAM" id="Phobius"/>
    </source>
</evidence>
<dbReference type="Proteomes" id="UP000271548">
    <property type="component" value="Unassembled WGS sequence"/>
</dbReference>
<keyword evidence="1" id="KW-1133">Transmembrane helix</keyword>
<feature type="transmembrane region" description="Helical" evidence="1">
    <location>
        <begin position="6"/>
        <end position="22"/>
    </location>
</feature>
<feature type="transmembrane region" description="Helical" evidence="1">
    <location>
        <begin position="58"/>
        <end position="76"/>
    </location>
</feature>
<feature type="transmembrane region" description="Helical" evidence="1">
    <location>
        <begin position="34"/>
        <end position="52"/>
    </location>
</feature>
<dbReference type="Proteomes" id="UP000275865">
    <property type="component" value="Unassembled WGS sequence"/>
</dbReference>
<dbReference type="RefSeq" id="WP_120675515.1">
    <property type="nucleotide sequence ID" value="NZ_RAZS01000003.1"/>
</dbReference>